<evidence type="ECO:0000256" key="2">
    <source>
        <dbReference type="SAM" id="Phobius"/>
    </source>
</evidence>
<evidence type="ECO:0000259" key="3">
    <source>
        <dbReference type="Pfam" id="PF20155"/>
    </source>
</evidence>
<dbReference type="Proteomes" id="UP000051679">
    <property type="component" value="Unassembled WGS sequence"/>
</dbReference>
<dbReference type="InterPro" id="IPR013491">
    <property type="entry name" value="Tape_meas_N"/>
</dbReference>
<evidence type="ECO:0000256" key="1">
    <source>
        <dbReference type="SAM" id="MobiDB-lite"/>
    </source>
</evidence>
<keyword evidence="2" id="KW-0812">Transmembrane</keyword>
<protein>
    <submittedName>
        <fullName evidence="4">Minor tail protein</fullName>
    </submittedName>
</protein>
<feature type="transmembrane region" description="Helical" evidence="2">
    <location>
        <begin position="878"/>
        <end position="898"/>
    </location>
</feature>
<feature type="region of interest" description="Disordered" evidence="1">
    <location>
        <begin position="89"/>
        <end position="127"/>
    </location>
</feature>
<proteinExistence type="predicted"/>
<sequence>MSLTDKVSPVMNKMAASVSKAEGNFDKLKTSANGIKVGSAGAVSAELNKSASAAEKATGSMKGFSRSISFKDQPVGNAISESLTKTHKEANRATDSMDDFNKAAGTSPKMGTDSLNESLRKSAQASGQARDEFGRFIKTAETSGGFPLGTTVENGLTSIDSHLTKTNGMFRSMLGAQLIGNGISAGIGMIRDSLSGLYGDLSEASATWQTFQGNMSNIGMPQAQINSTKKELQKFAQQTIYSASDMASTYSQLAAVGTKNTTQLVKGFGGLAAASAEPTQAMTTLSQQATQMAAKPKVQWEDFKLILEQTPAGVAAVAKTMGVSTTQMIKNVQDGKLATQDFFDAIAKTGTNANFTAMATKFKTIGQAADGLKETITNKLQSAFDSTSKVGINFLSGLSDKIADFDLDGLLAKFAAFGKGLKQTMAMPEVNLAMGNMKRAIMNVVTALTGIKPGQSGLQTMADLGEAAGDGIAKAADAVSGFANWVSALDPQTIQDTAKGALALFAALKGYSVISSIFANLKSGMLIALATGVARFVGSWSPGELKAAGAALAIVVVALKGLQTASKISSSVQNLVKMFALIGPASAPAAAGETAVGKAAGMSAGSMLKFAGAALMIGGAIVLAAAGMWILVQAATQLAAGGWPAVGALVALAAAIAAMIAVTVILGPALTAGSVGLILFGVGLALVATSVLIAAAGMALLATALPTVAQYGLQAAVAFVALAPALVLFGAGALVAGAGAIVLGAGLLVFGAAVLVATVGVTALAVGMMLLGAATLLVGTGMTLLAITLPLIAATVLTVTAGFGMMSLSLLTLAPTSLMAAAAVAALGAGLMVLGAGALVAAAGAVVLGAGLMVVSAGVLAVAAAVAVASVALAGLGVAVMALATAFVGAGSMLVTAITSAMSRVISAVRTGISNAVSAAKTFGSSLVSVGKDLISGLIKGVTGMAKSAVKAVGGVVSGIVGKAKSLLHIGSPSKLFKKFGRWTLEGYTIGVNERAGSSTDAMASAMNGVVDAGSGMTMTGPTVTSTNPAAMVAGDVAAMQAATDTSLQVNAPSVKGHNPGDILAAGFQRAADAVGSITNALTALPAMSNVDIVGRGQNMAPQTVATGTVGDIDTSGTGGDFYGLTGGPGDGDTPSQVASGVSGGNSYTRTSTATHTDNSIHVDKGAIVVNGGNPDDAETIVAKLETYLKQRQEAQL</sequence>
<dbReference type="AlphaFoldDB" id="A0A0R1ZI58"/>
<feature type="domain" description="Tape measure protein N-terminal" evidence="3">
    <location>
        <begin position="202"/>
        <end position="378"/>
    </location>
</feature>
<feature type="transmembrane region" description="Helical" evidence="2">
    <location>
        <begin position="747"/>
        <end position="771"/>
    </location>
</feature>
<gene>
    <name evidence="4" type="ORF">FC18_GL002336</name>
</gene>
<organism evidence="4 5">
    <name type="scientific">Lacticaseibacillus sharpeae JCM 1186 = DSM 20505</name>
    <dbReference type="NCBI Taxonomy" id="1291052"/>
    <lineage>
        <taxon>Bacteria</taxon>
        <taxon>Bacillati</taxon>
        <taxon>Bacillota</taxon>
        <taxon>Bacilli</taxon>
        <taxon>Lactobacillales</taxon>
        <taxon>Lactobacillaceae</taxon>
        <taxon>Lacticaseibacillus</taxon>
    </lineage>
</organism>
<feature type="transmembrane region" description="Helical" evidence="2">
    <location>
        <begin position="847"/>
        <end position="872"/>
    </location>
</feature>
<dbReference type="STRING" id="1291052.FC18_GL002336"/>
<dbReference type="PATRIC" id="fig|1291052.5.peg.2410"/>
<reference evidence="4 5" key="1">
    <citation type="journal article" date="2015" name="Genome Announc.">
        <title>Expanding the biotechnology potential of lactobacilli through comparative genomics of 213 strains and associated genera.</title>
        <authorList>
            <person name="Sun Z."/>
            <person name="Harris H.M."/>
            <person name="McCann A."/>
            <person name="Guo C."/>
            <person name="Argimon S."/>
            <person name="Zhang W."/>
            <person name="Yang X."/>
            <person name="Jeffery I.B."/>
            <person name="Cooney J.C."/>
            <person name="Kagawa T.F."/>
            <person name="Liu W."/>
            <person name="Song Y."/>
            <person name="Salvetti E."/>
            <person name="Wrobel A."/>
            <person name="Rasinkangas P."/>
            <person name="Parkhill J."/>
            <person name="Rea M.C."/>
            <person name="O'Sullivan O."/>
            <person name="Ritari J."/>
            <person name="Douillard F.P."/>
            <person name="Paul Ross R."/>
            <person name="Yang R."/>
            <person name="Briner A.E."/>
            <person name="Felis G.E."/>
            <person name="de Vos W.M."/>
            <person name="Barrangou R."/>
            <person name="Klaenhammer T.R."/>
            <person name="Caufield P.W."/>
            <person name="Cui Y."/>
            <person name="Zhang H."/>
            <person name="O'Toole P.W."/>
        </authorList>
    </citation>
    <scope>NUCLEOTIDE SEQUENCE [LARGE SCALE GENOMIC DNA]</scope>
    <source>
        <strain evidence="4 5">DSM 20505</strain>
    </source>
</reference>
<evidence type="ECO:0000313" key="5">
    <source>
        <dbReference type="Proteomes" id="UP000051679"/>
    </source>
</evidence>
<accession>A0A0R1ZI58</accession>
<dbReference type="Pfam" id="PF20155">
    <property type="entry name" value="TMP_3"/>
    <property type="match status" value="1"/>
</dbReference>
<feature type="transmembrane region" description="Helical" evidence="2">
    <location>
        <begin position="643"/>
        <end position="666"/>
    </location>
</feature>
<feature type="compositionally biased region" description="Polar residues" evidence="1">
    <location>
        <begin position="113"/>
        <end position="127"/>
    </location>
</feature>
<evidence type="ECO:0000313" key="4">
    <source>
        <dbReference type="EMBL" id="KRM54625.1"/>
    </source>
</evidence>
<keyword evidence="2" id="KW-0472">Membrane</keyword>
<feature type="transmembrane region" description="Helical" evidence="2">
    <location>
        <begin position="818"/>
        <end position="840"/>
    </location>
</feature>
<feature type="transmembrane region" description="Helical" evidence="2">
    <location>
        <begin position="717"/>
        <end position="741"/>
    </location>
</feature>
<feature type="transmembrane region" description="Helical" evidence="2">
    <location>
        <begin position="783"/>
        <end position="806"/>
    </location>
</feature>
<dbReference type="EMBL" id="AYYO01000050">
    <property type="protein sequence ID" value="KRM54625.1"/>
    <property type="molecule type" value="Genomic_DNA"/>
</dbReference>
<feature type="region of interest" description="Disordered" evidence="1">
    <location>
        <begin position="1129"/>
        <end position="1159"/>
    </location>
</feature>
<feature type="transmembrane region" description="Helical" evidence="2">
    <location>
        <begin position="678"/>
        <end position="705"/>
    </location>
</feature>
<dbReference type="NCBIfam" id="TIGR02675">
    <property type="entry name" value="tape_meas_nterm"/>
    <property type="match status" value="1"/>
</dbReference>
<feature type="compositionally biased region" description="Polar residues" evidence="1">
    <location>
        <begin position="1135"/>
        <end position="1158"/>
    </location>
</feature>
<name>A0A0R1ZI58_9LACO</name>
<feature type="transmembrane region" description="Helical" evidence="2">
    <location>
        <begin position="610"/>
        <end position="631"/>
    </location>
</feature>
<keyword evidence="2" id="KW-1133">Transmembrane helix</keyword>
<comment type="caution">
    <text evidence="4">The sequence shown here is derived from an EMBL/GenBank/DDBJ whole genome shotgun (WGS) entry which is preliminary data.</text>
</comment>
<keyword evidence="5" id="KW-1185">Reference proteome</keyword>